<reference evidence="3 4" key="1">
    <citation type="submission" date="2015-04" db="EMBL/GenBank/DDBJ databases">
        <title>Genome sequence of Mycoplasma leachii strain 06049.</title>
        <authorList>
            <person name="Sirand-Pugnet P."/>
            <person name="Breton M."/>
            <person name="Dordet-Frisoni E."/>
            <person name="Baranowski E."/>
            <person name="Barre A."/>
            <person name="Couture C."/>
            <person name="Dupuy V."/>
            <person name="Gaurivaud P."/>
            <person name="Jacob D."/>
            <person name="Lemaitre C."/>
            <person name="Manso-Silvan L."/>
            <person name="Nikolski M."/>
            <person name="Nouvel L.-X."/>
            <person name="Poumarat F."/>
            <person name="Tardy F."/>
            <person name="Thebault P."/>
            <person name="Theil S."/>
            <person name="Citti C."/>
            <person name="Thiaucourt F."/>
            <person name="Blanchard A."/>
        </authorList>
    </citation>
    <scope>NUCLEOTIDE SEQUENCE [LARGE SCALE GENOMIC DNA]</scope>
    <source>
        <strain evidence="3 4">06049</strain>
    </source>
</reference>
<accession>A0A2T4I9P3</accession>
<evidence type="ECO:0000256" key="2">
    <source>
        <dbReference type="SAM" id="SignalP"/>
    </source>
</evidence>
<keyword evidence="2" id="KW-0732">Signal</keyword>
<dbReference type="EMBL" id="LAUU01000009">
    <property type="protein sequence ID" value="PTD31265.1"/>
    <property type="molecule type" value="Genomic_DNA"/>
</dbReference>
<proteinExistence type="predicted"/>
<evidence type="ECO:0000256" key="1">
    <source>
        <dbReference type="SAM" id="MobiDB-lite"/>
    </source>
</evidence>
<name>A0A2T4I9P3_9MOLU</name>
<protein>
    <submittedName>
        <fullName evidence="3">Putative lipoprotein</fullName>
    </submittedName>
</protein>
<evidence type="ECO:0000313" key="4">
    <source>
        <dbReference type="Proteomes" id="UP000241093"/>
    </source>
</evidence>
<feature type="chain" id="PRO_5015594659" evidence="2">
    <location>
        <begin position="24"/>
        <end position="207"/>
    </location>
</feature>
<feature type="region of interest" description="Disordered" evidence="1">
    <location>
        <begin position="22"/>
        <end position="87"/>
    </location>
</feature>
<dbReference type="NCBIfam" id="NF038029">
    <property type="entry name" value="LP_plasma"/>
    <property type="match status" value="1"/>
</dbReference>
<sequence>MKKLLTILGSVGLVVTTSAAVIACGDKSQQKAPDKKEENKPADEKKEEKTEEPRKEEEKKEETKQPNFSSVENQVFSNFEPDENNIIPQTKIKQELAKKLDVSQPELQELKVDYEKKTGSVFLPKHNKTLNFKFSTYLELGELQAEKKNNFSVVSQTKIKEELAKKLKTDSSKLQELKVDYEKNTGTVKGPKSSNPIEFRFSVKEAK</sequence>
<evidence type="ECO:0000313" key="3">
    <source>
        <dbReference type="EMBL" id="PTD31265.1"/>
    </source>
</evidence>
<comment type="caution">
    <text evidence="3">The sequence shown here is derived from an EMBL/GenBank/DDBJ whole genome shotgun (WGS) entry which is preliminary data.</text>
</comment>
<dbReference type="AlphaFoldDB" id="A0A2T4I9P3"/>
<feature type="compositionally biased region" description="Basic and acidic residues" evidence="1">
    <location>
        <begin position="28"/>
        <end position="64"/>
    </location>
</feature>
<dbReference type="RefSeq" id="WP_107669864.1">
    <property type="nucleotide sequence ID" value="NZ_LAUU01000009.1"/>
</dbReference>
<feature type="compositionally biased region" description="Polar residues" evidence="1">
    <location>
        <begin position="65"/>
        <end position="77"/>
    </location>
</feature>
<organism evidence="3 4">
    <name type="scientific">Mycoplasma leachii 06049</name>
    <dbReference type="NCBI Taxonomy" id="1188244"/>
    <lineage>
        <taxon>Bacteria</taxon>
        <taxon>Bacillati</taxon>
        <taxon>Mycoplasmatota</taxon>
        <taxon>Mollicutes</taxon>
        <taxon>Mycoplasmataceae</taxon>
        <taxon>Mycoplasma</taxon>
    </lineage>
</organism>
<keyword evidence="3" id="KW-0449">Lipoprotein</keyword>
<dbReference type="PROSITE" id="PS51257">
    <property type="entry name" value="PROKAR_LIPOPROTEIN"/>
    <property type="match status" value="1"/>
</dbReference>
<dbReference type="InterPro" id="IPR054816">
    <property type="entry name" value="Lipoprotein_mollicutes-type_CS"/>
</dbReference>
<gene>
    <name evidence="3" type="ORF">MLEAa_5280</name>
</gene>
<feature type="signal peptide" evidence="2">
    <location>
        <begin position="1"/>
        <end position="23"/>
    </location>
</feature>
<dbReference type="Proteomes" id="UP000241093">
    <property type="component" value="Unassembled WGS sequence"/>
</dbReference>